<dbReference type="CDD" id="cd00130">
    <property type="entry name" value="PAS"/>
    <property type="match status" value="1"/>
</dbReference>
<dbReference type="Proteomes" id="UP000183635">
    <property type="component" value="Unassembled WGS sequence"/>
</dbReference>
<sequence length="179" mass="20010">MSDVQRLQHDLEFAMRAIRTHRAVLILDLAGRIVAANQPCLRMCGYRRHELIGRPVVILLDPGEKAPARLRQMLEVPGTSEVRIHGLGQVAKSGRRFRVDARICPIRDEEGQVCLNVLFLRESAEEEGPLRPTPPEMLCEAGQVIRLPGRTPERSWAQSRDWTLGNAPGAAVALLRGDR</sequence>
<organism evidence="2 3">
    <name type="scientific">Paracoccus aminovorans</name>
    <dbReference type="NCBI Taxonomy" id="34004"/>
    <lineage>
        <taxon>Bacteria</taxon>
        <taxon>Pseudomonadati</taxon>
        <taxon>Pseudomonadota</taxon>
        <taxon>Alphaproteobacteria</taxon>
        <taxon>Rhodobacterales</taxon>
        <taxon>Paracoccaceae</taxon>
        <taxon>Paracoccus</taxon>
    </lineage>
</organism>
<evidence type="ECO:0000313" key="3">
    <source>
        <dbReference type="Proteomes" id="UP000183635"/>
    </source>
</evidence>
<accession>A0A1I2YGW8</accession>
<dbReference type="InterPro" id="IPR035965">
    <property type="entry name" value="PAS-like_dom_sf"/>
</dbReference>
<dbReference type="Gene3D" id="3.30.450.20">
    <property type="entry name" value="PAS domain"/>
    <property type="match status" value="1"/>
</dbReference>
<dbReference type="RefSeq" id="WP_074966393.1">
    <property type="nucleotide sequence ID" value="NZ_CBCRYP010000013.1"/>
</dbReference>
<dbReference type="EMBL" id="FOPU01000004">
    <property type="protein sequence ID" value="SFH24619.1"/>
    <property type="molecule type" value="Genomic_DNA"/>
</dbReference>
<dbReference type="InterPro" id="IPR000014">
    <property type="entry name" value="PAS"/>
</dbReference>
<keyword evidence="3" id="KW-1185">Reference proteome</keyword>
<proteinExistence type="predicted"/>
<gene>
    <name evidence="2" type="ORF">SAMN04488021_10451</name>
</gene>
<dbReference type="AlphaFoldDB" id="A0A1I2YGW8"/>
<dbReference type="Pfam" id="PF00989">
    <property type="entry name" value="PAS"/>
    <property type="match status" value="1"/>
</dbReference>
<dbReference type="NCBIfam" id="TIGR00229">
    <property type="entry name" value="sensory_box"/>
    <property type="match status" value="1"/>
</dbReference>
<evidence type="ECO:0000313" key="2">
    <source>
        <dbReference type="EMBL" id="SFH24619.1"/>
    </source>
</evidence>
<reference evidence="2 3" key="1">
    <citation type="submission" date="2016-10" db="EMBL/GenBank/DDBJ databases">
        <authorList>
            <person name="de Groot N.N."/>
        </authorList>
    </citation>
    <scope>NUCLEOTIDE SEQUENCE [LARGE SCALE GENOMIC DNA]</scope>
    <source>
        <strain evidence="2 3">DSM 8537</strain>
    </source>
</reference>
<protein>
    <submittedName>
        <fullName evidence="2">PAS domain S-box-containing protein</fullName>
    </submittedName>
</protein>
<dbReference type="SMART" id="SM00091">
    <property type="entry name" value="PAS"/>
    <property type="match status" value="1"/>
</dbReference>
<feature type="domain" description="PAS" evidence="1">
    <location>
        <begin position="24"/>
        <end position="62"/>
    </location>
</feature>
<dbReference type="STRING" id="34004.SAMN04488021_10451"/>
<dbReference type="GO" id="GO:0006355">
    <property type="term" value="P:regulation of DNA-templated transcription"/>
    <property type="evidence" value="ECO:0007669"/>
    <property type="project" value="InterPro"/>
</dbReference>
<dbReference type="PROSITE" id="PS50112">
    <property type="entry name" value="PAS"/>
    <property type="match status" value="1"/>
</dbReference>
<dbReference type="InterPro" id="IPR013767">
    <property type="entry name" value="PAS_fold"/>
</dbReference>
<name>A0A1I2YGW8_9RHOB</name>
<dbReference type="OrthoDB" id="9765776at2"/>
<evidence type="ECO:0000259" key="1">
    <source>
        <dbReference type="PROSITE" id="PS50112"/>
    </source>
</evidence>
<dbReference type="SUPFAM" id="SSF55785">
    <property type="entry name" value="PYP-like sensor domain (PAS domain)"/>
    <property type="match status" value="1"/>
</dbReference>